<accession>A0A1H1FH98</accession>
<dbReference type="EMBL" id="FNKH01000002">
    <property type="protein sequence ID" value="SDR00321.1"/>
    <property type="molecule type" value="Genomic_DNA"/>
</dbReference>
<protein>
    <submittedName>
        <fullName evidence="4">MinD-like ATPase involved in chromosome partitioning or flagellar assembly</fullName>
    </submittedName>
</protein>
<dbReference type="RefSeq" id="WP_074701582.1">
    <property type="nucleotide sequence ID" value="NZ_CP018863.1"/>
</dbReference>
<dbReference type="Gene3D" id="3.40.50.300">
    <property type="entry name" value="P-loop containing nucleotide triphosphate hydrolases"/>
    <property type="match status" value="1"/>
</dbReference>
<dbReference type="PANTHER" id="PTHR43384:SF6">
    <property type="entry name" value="SEPTUM SITE-DETERMINING PROTEIN MIND HOMOLOG, CHLOROPLASTIC"/>
    <property type="match status" value="1"/>
</dbReference>
<organism evidence="4 5">
    <name type="scientific">Crystallibacter crystallopoietes</name>
    <dbReference type="NCBI Taxonomy" id="37928"/>
    <lineage>
        <taxon>Bacteria</taxon>
        <taxon>Bacillati</taxon>
        <taxon>Actinomycetota</taxon>
        <taxon>Actinomycetes</taxon>
        <taxon>Micrococcales</taxon>
        <taxon>Micrococcaceae</taxon>
        <taxon>Crystallibacter</taxon>
    </lineage>
</organism>
<reference evidence="4 5" key="1">
    <citation type="submission" date="2016-10" db="EMBL/GenBank/DDBJ databases">
        <authorList>
            <person name="de Groot N.N."/>
        </authorList>
    </citation>
    <scope>NUCLEOTIDE SEQUENCE [LARGE SCALE GENOMIC DNA]</scope>
    <source>
        <strain evidence="4 5">DSM 20117</strain>
    </source>
</reference>
<evidence type="ECO:0000259" key="3">
    <source>
        <dbReference type="Pfam" id="PF01656"/>
    </source>
</evidence>
<proteinExistence type="predicted"/>
<dbReference type="Proteomes" id="UP000181917">
    <property type="component" value="Unassembled WGS sequence"/>
</dbReference>
<keyword evidence="2" id="KW-0067">ATP-binding</keyword>
<dbReference type="InterPro" id="IPR050625">
    <property type="entry name" value="ParA/MinD_ATPase"/>
</dbReference>
<dbReference type="GO" id="GO:0009898">
    <property type="term" value="C:cytoplasmic side of plasma membrane"/>
    <property type="evidence" value="ECO:0007669"/>
    <property type="project" value="TreeGrafter"/>
</dbReference>
<keyword evidence="4" id="KW-0969">Cilium</keyword>
<dbReference type="STRING" id="37928.SAMN04489742_3451"/>
<dbReference type="Pfam" id="PF01656">
    <property type="entry name" value="CbiA"/>
    <property type="match status" value="1"/>
</dbReference>
<keyword evidence="4" id="KW-0282">Flagellum</keyword>
<dbReference type="GO" id="GO:0005524">
    <property type="term" value="F:ATP binding"/>
    <property type="evidence" value="ECO:0007669"/>
    <property type="project" value="UniProtKB-KW"/>
</dbReference>
<dbReference type="GO" id="GO:0051782">
    <property type="term" value="P:negative regulation of cell division"/>
    <property type="evidence" value="ECO:0007669"/>
    <property type="project" value="TreeGrafter"/>
</dbReference>
<dbReference type="SUPFAM" id="SSF52540">
    <property type="entry name" value="P-loop containing nucleoside triphosphate hydrolases"/>
    <property type="match status" value="1"/>
</dbReference>
<dbReference type="KEGG" id="acry:AC20117_00235"/>
<dbReference type="GO" id="GO:0005829">
    <property type="term" value="C:cytosol"/>
    <property type="evidence" value="ECO:0007669"/>
    <property type="project" value="TreeGrafter"/>
</dbReference>
<evidence type="ECO:0000313" key="4">
    <source>
        <dbReference type="EMBL" id="SDR00321.1"/>
    </source>
</evidence>
<dbReference type="InterPro" id="IPR002586">
    <property type="entry name" value="CobQ/CobB/MinD/ParA_Nub-bd_dom"/>
</dbReference>
<dbReference type="AlphaFoldDB" id="A0A1H1FH98"/>
<keyword evidence="4" id="KW-0966">Cell projection</keyword>
<dbReference type="GO" id="GO:0016887">
    <property type="term" value="F:ATP hydrolysis activity"/>
    <property type="evidence" value="ECO:0007669"/>
    <property type="project" value="TreeGrafter"/>
</dbReference>
<keyword evidence="5" id="KW-1185">Reference proteome</keyword>
<gene>
    <name evidence="4" type="ORF">SAMN04489742_3451</name>
</gene>
<name>A0A1H1FH98_9MICC</name>
<dbReference type="InterPro" id="IPR027417">
    <property type="entry name" value="P-loop_NTPase"/>
</dbReference>
<evidence type="ECO:0000313" key="5">
    <source>
        <dbReference type="Proteomes" id="UP000181917"/>
    </source>
</evidence>
<feature type="domain" description="CobQ/CobB/MinD/ParA nucleotide binding" evidence="3">
    <location>
        <begin position="153"/>
        <end position="382"/>
    </location>
</feature>
<evidence type="ECO:0000256" key="2">
    <source>
        <dbReference type="ARBA" id="ARBA00022840"/>
    </source>
</evidence>
<dbReference type="OrthoDB" id="3217709at2"/>
<keyword evidence="1" id="KW-0547">Nucleotide-binding</keyword>
<sequence>MSVPVITYGDTFTDFVGGLERLHGPVTVVRRCSALAELIAACQTGLARAAIVAGDTSELGIGVLERLHTSQVAVVVLTDDEGERRRFDALGIAHGPVLMEPLQLADLVTEAVANLPVSGTQMAAGYADPAHALMPVAIPDDQPADLSAGGQVIAVWGPAGAPGRTTVAVNLAAEYAAAGKTTILIDADTYSASVAAFLGLMDESAALAQACRLADQGILDGPALARVSVKVAVQGAHLQVLTGITRAERWPELRPGAMATVVGLARSLADYTIIDCGFCLEADEELSFDTMAPRRNGTTLRCLELADTVFAVGAADAIGVPRLVRALAEIEQAVPSAAPRVVLNKVRASSIGSAPVDQLRHSWERFGPVKEVQSFLPADFDVADTALLSGSVLLESAPDSPLRHAIALLAGRDLPVRRNGSRRRRRLKV</sequence>
<dbReference type="PANTHER" id="PTHR43384">
    <property type="entry name" value="SEPTUM SITE-DETERMINING PROTEIN MIND HOMOLOG, CHLOROPLASTIC-RELATED"/>
    <property type="match status" value="1"/>
</dbReference>
<evidence type="ECO:0000256" key="1">
    <source>
        <dbReference type="ARBA" id="ARBA00022741"/>
    </source>
</evidence>